<dbReference type="FunFam" id="1.10.287.380:FF:000001">
    <property type="entry name" value="Valine--tRNA ligase"/>
    <property type="match status" value="1"/>
</dbReference>
<comment type="similarity">
    <text evidence="11 12">Belongs to the class-I aminoacyl-tRNA synthetase family. ValS type 1 subfamily.</text>
</comment>
<dbReference type="SUPFAM" id="SSF50677">
    <property type="entry name" value="ValRS/IleRS/LeuRS editing domain"/>
    <property type="match status" value="1"/>
</dbReference>
<dbReference type="EMBL" id="VOOS01000003">
    <property type="protein sequence ID" value="TXB65448.1"/>
    <property type="molecule type" value="Genomic_DNA"/>
</dbReference>
<dbReference type="FunFam" id="3.40.50.620:FF:000032">
    <property type="entry name" value="Valine--tRNA ligase"/>
    <property type="match status" value="1"/>
</dbReference>
<dbReference type="FunFam" id="3.90.740.10:FF:000008">
    <property type="entry name" value="Valine--tRNA ligase, mitochondrial"/>
    <property type="match status" value="1"/>
</dbReference>
<evidence type="ECO:0000256" key="12">
    <source>
        <dbReference type="HAMAP-Rule" id="MF_02004"/>
    </source>
</evidence>
<dbReference type="EC" id="6.1.1.9" evidence="12"/>
<feature type="short sequence motif" description="'HIGH' region" evidence="12">
    <location>
        <begin position="43"/>
        <end position="53"/>
    </location>
</feature>
<dbReference type="GO" id="GO:0006438">
    <property type="term" value="P:valyl-tRNA aminoacylation"/>
    <property type="evidence" value="ECO:0007669"/>
    <property type="project" value="UniProtKB-UniRule"/>
</dbReference>
<comment type="subunit">
    <text evidence="2 12">Monomer.</text>
</comment>
<keyword evidence="5 12" id="KW-0547">Nucleotide-binding</keyword>
<feature type="short sequence motif" description="'KMSKS' region" evidence="12">
    <location>
        <begin position="533"/>
        <end position="537"/>
    </location>
</feature>
<keyword evidence="17" id="KW-1185">Reference proteome</keyword>
<dbReference type="Gene3D" id="1.10.287.380">
    <property type="entry name" value="Valyl-tRNA synthetase, C-terminal domain"/>
    <property type="match status" value="1"/>
</dbReference>
<keyword evidence="7 12" id="KW-0648">Protein biosynthesis</keyword>
<dbReference type="CDD" id="cd07962">
    <property type="entry name" value="Anticodon_Ia_Val"/>
    <property type="match status" value="1"/>
</dbReference>
<dbReference type="InterPro" id="IPR010978">
    <property type="entry name" value="tRNA-bd_arm"/>
</dbReference>
<sequence length="875" mass="101100">MEIAKNYSPKDIESKWYEYWMKNDFFSSVPDDREPYTIVIPPPNVTGVLHMGHMLNNTIQDVLIRKARMEGKNACWVPGTDHASIATESKVVNLLREKGINKRDIGREKFLEHAYEWKDKYGGIILDQLKRLGASCDWNRTRFTMEPKLNEAVIHSFVELHKKGYIYKDWKIVNWDPTAQTTLSNEEVIRKDVQSKLYHVKYKLADSDEYIVIATTRPETIMGDSAVCVHPKDERYFHLHGKKVIVPMVGREVPIICDDYIDIEFGTGMLKVTPAHDTNDYEIGQRHNLEVIDTFNDDGTISEVAGIFVGEDRFVVRKKVAKLLEEKGQLVKVEEITNNVGFSERNPDTVVEPKLSLQWFVKMDEMVKPALEHVMNDDIQFYPSKFKNTYNHWLENIREWPISRQLWWGQQIPAYYYNEVNDYVIAETKEEALELAKIESGNSSLKLDDLRQDEDVVDTWFSSWLWPISVFDGFGEDKTEIDYYYPTNVLVTGWDIIFFWVARMIFAGYEFKNEQPFKDVYFTGMVRDKQRRKMSKSLGNSPDALGLIDTYGADSVRFGMLSCAAAGNDLLFDESLLEQGGKFSTKIWNAFRLVKGWEVDESLTQPESAKIAIEWFDSKLNGTLISIEDNFSKYRLSDALMSTYKLIWNDFCSWYLECVKPEYLKPIDKATLKVTINYFEQLLKVLHPFMPFVTEELWQNIEERKEGETIMLLDYPKTGKVNMHLLADFEYTTNVISEIRTLRKSKNIANKDQIELLVKKNENINLDLDTLVSKLTNLSSLTYVDNKVDGAFSFVVKSNEYYIPLAGNVDVEAEIEKIKAELEYAKGSLNIANKKLSNEKFVSGAPEQVVAAEQKKKIDAEAKIKVLEEQLASLN</sequence>
<evidence type="ECO:0000313" key="16">
    <source>
        <dbReference type="EMBL" id="TXB65448.1"/>
    </source>
</evidence>
<dbReference type="GO" id="GO:0002161">
    <property type="term" value="F:aminoacyl-tRNA deacylase activity"/>
    <property type="evidence" value="ECO:0007669"/>
    <property type="project" value="InterPro"/>
</dbReference>
<dbReference type="Gene3D" id="1.10.730.10">
    <property type="entry name" value="Isoleucyl-tRNA Synthetase, Domain 1"/>
    <property type="match status" value="1"/>
</dbReference>
<dbReference type="InterPro" id="IPR009008">
    <property type="entry name" value="Val/Leu/Ile-tRNA-synth_edit"/>
</dbReference>
<dbReference type="InterPro" id="IPR002300">
    <property type="entry name" value="aa-tRNA-synth_Ia"/>
</dbReference>
<feature type="domain" description="Valyl-tRNA synthetase tRNA-binding arm" evidence="15">
    <location>
        <begin position="810"/>
        <end position="874"/>
    </location>
</feature>
<evidence type="ECO:0000256" key="1">
    <source>
        <dbReference type="ARBA" id="ARBA00004496"/>
    </source>
</evidence>
<keyword evidence="4 12" id="KW-0436">Ligase</keyword>
<gene>
    <name evidence="12" type="primary">valS</name>
    <name evidence="16" type="ORF">FRY74_08475</name>
</gene>
<dbReference type="InterPro" id="IPR033705">
    <property type="entry name" value="Anticodon_Ia_Val"/>
</dbReference>
<keyword evidence="9 12" id="KW-0030">Aminoacyl-tRNA synthetase</keyword>
<dbReference type="CDD" id="cd00817">
    <property type="entry name" value="ValRS_core"/>
    <property type="match status" value="1"/>
</dbReference>
<dbReference type="GO" id="GO:0004832">
    <property type="term" value="F:valine-tRNA ligase activity"/>
    <property type="evidence" value="ECO:0007669"/>
    <property type="project" value="UniProtKB-UniRule"/>
</dbReference>
<feature type="binding site" evidence="12">
    <location>
        <position position="536"/>
    </location>
    <ligand>
        <name>ATP</name>
        <dbReference type="ChEBI" id="CHEBI:30616"/>
    </ligand>
</feature>
<dbReference type="InterPro" id="IPR014729">
    <property type="entry name" value="Rossmann-like_a/b/a_fold"/>
</dbReference>
<evidence type="ECO:0000256" key="10">
    <source>
        <dbReference type="ARBA" id="ARBA00047552"/>
    </source>
</evidence>
<dbReference type="InterPro" id="IPR009080">
    <property type="entry name" value="tRNAsynth_Ia_anticodon-bd"/>
</dbReference>
<dbReference type="OrthoDB" id="9810365at2"/>
<evidence type="ECO:0000259" key="13">
    <source>
        <dbReference type="Pfam" id="PF00133"/>
    </source>
</evidence>
<dbReference type="AlphaFoldDB" id="A0A5C6RT43"/>
<dbReference type="GO" id="GO:0005524">
    <property type="term" value="F:ATP binding"/>
    <property type="evidence" value="ECO:0007669"/>
    <property type="project" value="UniProtKB-UniRule"/>
</dbReference>
<dbReference type="Pfam" id="PF00133">
    <property type="entry name" value="tRNA-synt_1"/>
    <property type="match status" value="1"/>
</dbReference>
<evidence type="ECO:0000313" key="17">
    <source>
        <dbReference type="Proteomes" id="UP000321721"/>
    </source>
</evidence>
<dbReference type="SUPFAM" id="SSF47323">
    <property type="entry name" value="Anticodon-binding domain of a subclass of class I aminoacyl-tRNA synthetases"/>
    <property type="match status" value="1"/>
</dbReference>
<dbReference type="SUPFAM" id="SSF52374">
    <property type="entry name" value="Nucleotidylyl transferase"/>
    <property type="match status" value="1"/>
</dbReference>
<comment type="domain">
    <text evidence="12">The C-terminal coiled-coil domain is crucial for aminoacylation activity.</text>
</comment>
<dbReference type="HAMAP" id="MF_02004">
    <property type="entry name" value="Val_tRNA_synth_type1"/>
    <property type="match status" value="1"/>
</dbReference>
<evidence type="ECO:0000256" key="4">
    <source>
        <dbReference type="ARBA" id="ARBA00022598"/>
    </source>
</evidence>
<feature type="domain" description="Aminoacyl-tRNA synthetase class Ia" evidence="13">
    <location>
        <begin position="15"/>
        <end position="570"/>
    </location>
</feature>
<evidence type="ECO:0000259" key="15">
    <source>
        <dbReference type="Pfam" id="PF10458"/>
    </source>
</evidence>
<dbReference type="Gene3D" id="3.40.50.620">
    <property type="entry name" value="HUPs"/>
    <property type="match status" value="2"/>
</dbReference>
<dbReference type="Gene3D" id="3.90.740.10">
    <property type="entry name" value="Valyl/Leucyl/Isoleucyl-tRNA synthetase, editing domain"/>
    <property type="match status" value="1"/>
</dbReference>
<comment type="subcellular location">
    <subcellularLocation>
        <location evidence="1 12">Cytoplasm</location>
    </subcellularLocation>
</comment>
<dbReference type="Pfam" id="PF10458">
    <property type="entry name" value="Val_tRNA-synt_C"/>
    <property type="match status" value="1"/>
</dbReference>
<protein>
    <recommendedName>
        <fullName evidence="12">Valine--tRNA ligase</fullName>
        <ecNumber evidence="12">6.1.1.9</ecNumber>
    </recommendedName>
    <alternativeName>
        <fullName evidence="12">Valyl-tRNA synthetase</fullName>
        <shortName evidence="12">ValRS</shortName>
    </alternativeName>
</protein>
<dbReference type="FunFam" id="3.90.740.10:FF:000010">
    <property type="entry name" value="Valine--tRNA ligase"/>
    <property type="match status" value="1"/>
</dbReference>
<keyword evidence="3 12" id="KW-0963">Cytoplasm</keyword>
<evidence type="ECO:0000256" key="3">
    <source>
        <dbReference type="ARBA" id="ARBA00022490"/>
    </source>
</evidence>
<accession>A0A5C6RT43</accession>
<evidence type="ECO:0000256" key="5">
    <source>
        <dbReference type="ARBA" id="ARBA00022741"/>
    </source>
</evidence>
<dbReference type="PROSITE" id="PS00178">
    <property type="entry name" value="AA_TRNA_LIGASE_I"/>
    <property type="match status" value="1"/>
</dbReference>
<keyword evidence="6 12" id="KW-0067">ATP-binding</keyword>
<dbReference type="Proteomes" id="UP000321721">
    <property type="component" value="Unassembled WGS sequence"/>
</dbReference>
<dbReference type="InterPro" id="IPR037118">
    <property type="entry name" value="Val-tRNA_synth_C_sf"/>
</dbReference>
<dbReference type="PRINTS" id="PR00986">
    <property type="entry name" value="TRNASYNTHVAL"/>
</dbReference>
<comment type="caution">
    <text evidence="16">The sequence shown here is derived from an EMBL/GenBank/DDBJ whole genome shotgun (WGS) entry which is preliminary data.</text>
</comment>
<dbReference type="RefSeq" id="WP_147100485.1">
    <property type="nucleotide sequence ID" value="NZ_VOOS01000003.1"/>
</dbReference>
<evidence type="ECO:0000256" key="6">
    <source>
        <dbReference type="ARBA" id="ARBA00022840"/>
    </source>
</evidence>
<dbReference type="GO" id="GO:0005829">
    <property type="term" value="C:cytosol"/>
    <property type="evidence" value="ECO:0007669"/>
    <property type="project" value="TreeGrafter"/>
</dbReference>
<name>A0A5C6RT43_9FLAO</name>
<dbReference type="InterPro" id="IPR001412">
    <property type="entry name" value="aa-tRNA-synth_I_CS"/>
</dbReference>
<feature type="domain" description="Methionyl/Valyl/Leucyl/Isoleucyl-tRNA synthetase anticodon-binding" evidence="14">
    <location>
        <begin position="615"/>
        <end position="756"/>
    </location>
</feature>
<dbReference type="NCBIfam" id="TIGR00422">
    <property type="entry name" value="valS"/>
    <property type="match status" value="1"/>
</dbReference>
<dbReference type="PANTHER" id="PTHR11946">
    <property type="entry name" value="VALYL-TRNA SYNTHETASES"/>
    <property type="match status" value="1"/>
</dbReference>
<evidence type="ECO:0000256" key="9">
    <source>
        <dbReference type="ARBA" id="ARBA00023146"/>
    </source>
</evidence>
<dbReference type="PANTHER" id="PTHR11946:SF109">
    <property type="entry name" value="VALINE--TRNA LIGASE"/>
    <property type="match status" value="1"/>
</dbReference>
<organism evidence="16 17">
    <name type="scientific">Vicingus serpentipes</name>
    <dbReference type="NCBI Taxonomy" id="1926625"/>
    <lineage>
        <taxon>Bacteria</taxon>
        <taxon>Pseudomonadati</taxon>
        <taxon>Bacteroidota</taxon>
        <taxon>Flavobacteriia</taxon>
        <taxon>Flavobacteriales</taxon>
        <taxon>Vicingaceae</taxon>
        <taxon>Vicingus</taxon>
    </lineage>
</organism>
<evidence type="ECO:0000256" key="7">
    <source>
        <dbReference type="ARBA" id="ARBA00022917"/>
    </source>
</evidence>
<evidence type="ECO:0000259" key="14">
    <source>
        <dbReference type="Pfam" id="PF08264"/>
    </source>
</evidence>
<comment type="domain">
    <text evidence="12">ValRS has two distinct active sites: one for aminoacylation and one for editing. The misactivated threonine is translocated from the active site to the editing site.</text>
</comment>
<dbReference type="InterPro" id="IPR002303">
    <property type="entry name" value="Valyl-tRNA_ligase"/>
</dbReference>
<dbReference type="InterPro" id="IPR013155">
    <property type="entry name" value="M/V/L/I-tRNA-synth_anticd-bd"/>
</dbReference>
<dbReference type="InterPro" id="IPR019499">
    <property type="entry name" value="Val-tRNA_synth_tRNA-bd"/>
</dbReference>
<comment type="catalytic activity">
    <reaction evidence="10 12">
        <text>tRNA(Val) + L-valine + ATP = L-valyl-tRNA(Val) + AMP + diphosphate</text>
        <dbReference type="Rhea" id="RHEA:10704"/>
        <dbReference type="Rhea" id="RHEA-COMP:9672"/>
        <dbReference type="Rhea" id="RHEA-COMP:9708"/>
        <dbReference type="ChEBI" id="CHEBI:30616"/>
        <dbReference type="ChEBI" id="CHEBI:33019"/>
        <dbReference type="ChEBI" id="CHEBI:57762"/>
        <dbReference type="ChEBI" id="CHEBI:78442"/>
        <dbReference type="ChEBI" id="CHEBI:78537"/>
        <dbReference type="ChEBI" id="CHEBI:456215"/>
        <dbReference type="EC" id="6.1.1.9"/>
    </reaction>
</comment>
<keyword evidence="8 12" id="KW-0175">Coiled coil</keyword>
<evidence type="ECO:0000256" key="8">
    <source>
        <dbReference type="ARBA" id="ARBA00023054"/>
    </source>
</evidence>
<evidence type="ECO:0000256" key="2">
    <source>
        <dbReference type="ARBA" id="ARBA00011245"/>
    </source>
</evidence>
<proteinExistence type="inferred from homology"/>
<dbReference type="Pfam" id="PF08264">
    <property type="entry name" value="Anticodon_1"/>
    <property type="match status" value="1"/>
</dbReference>
<dbReference type="SUPFAM" id="SSF46589">
    <property type="entry name" value="tRNA-binding arm"/>
    <property type="match status" value="1"/>
</dbReference>
<evidence type="ECO:0000256" key="11">
    <source>
        <dbReference type="ARBA" id="ARBA00060830"/>
    </source>
</evidence>
<comment type="function">
    <text evidence="12">Catalyzes the attachment of valine to tRNA(Val). As ValRS can inadvertently accommodate and process structurally similar amino acids such as threonine, to avoid such errors, it has a 'posttransfer' editing activity that hydrolyzes mischarged Thr-tRNA(Val) in a tRNA-dependent manner.</text>
</comment>
<reference evidence="16 17" key="1">
    <citation type="submission" date="2019-08" db="EMBL/GenBank/DDBJ databases">
        <title>Genome of Vicingus serpentipes NCIMB 15042.</title>
        <authorList>
            <person name="Bowman J.P."/>
        </authorList>
    </citation>
    <scope>NUCLEOTIDE SEQUENCE [LARGE SCALE GENOMIC DNA]</scope>
    <source>
        <strain evidence="16 17">NCIMB 15042</strain>
    </source>
</reference>
<dbReference type="NCBIfam" id="NF004349">
    <property type="entry name" value="PRK05729.1"/>
    <property type="match status" value="1"/>
</dbReference>